<evidence type="ECO:0000313" key="2">
    <source>
        <dbReference type="Proteomes" id="UP001151760"/>
    </source>
</evidence>
<keyword evidence="2" id="KW-1185">Reference proteome</keyword>
<name>A0ABQ5EZ09_9ASTR</name>
<evidence type="ECO:0000313" key="1">
    <source>
        <dbReference type="EMBL" id="GJT56301.1"/>
    </source>
</evidence>
<gene>
    <name evidence="1" type="ORF">Tco_0991355</name>
</gene>
<sequence length="111" mass="12622">MHPDALLIFILLNASQVPIHHQTLYRFPNRLPFLHQSASPTNSNSTGSLLYRDVALRRSRYENMSIIRIGRLSKMVVEVPDSSCLTRSITTCSYSTNIMKAQIHVSRLPLL</sequence>
<reference evidence="1" key="2">
    <citation type="submission" date="2022-01" db="EMBL/GenBank/DDBJ databases">
        <authorList>
            <person name="Yamashiro T."/>
            <person name="Shiraishi A."/>
            <person name="Satake H."/>
            <person name="Nakayama K."/>
        </authorList>
    </citation>
    <scope>NUCLEOTIDE SEQUENCE</scope>
</reference>
<reference evidence="1" key="1">
    <citation type="journal article" date="2022" name="Int. J. Mol. Sci.">
        <title>Draft Genome of Tanacetum Coccineum: Genomic Comparison of Closely Related Tanacetum-Family Plants.</title>
        <authorList>
            <person name="Yamashiro T."/>
            <person name="Shiraishi A."/>
            <person name="Nakayama K."/>
            <person name="Satake H."/>
        </authorList>
    </citation>
    <scope>NUCLEOTIDE SEQUENCE</scope>
</reference>
<comment type="caution">
    <text evidence="1">The sequence shown here is derived from an EMBL/GenBank/DDBJ whole genome shotgun (WGS) entry which is preliminary data.</text>
</comment>
<dbReference type="Proteomes" id="UP001151760">
    <property type="component" value="Unassembled WGS sequence"/>
</dbReference>
<organism evidence="1 2">
    <name type="scientific">Tanacetum coccineum</name>
    <dbReference type="NCBI Taxonomy" id="301880"/>
    <lineage>
        <taxon>Eukaryota</taxon>
        <taxon>Viridiplantae</taxon>
        <taxon>Streptophyta</taxon>
        <taxon>Embryophyta</taxon>
        <taxon>Tracheophyta</taxon>
        <taxon>Spermatophyta</taxon>
        <taxon>Magnoliopsida</taxon>
        <taxon>eudicotyledons</taxon>
        <taxon>Gunneridae</taxon>
        <taxon>Pentapetalae</taxon>
        <taxon>asterids</taxon>
        <taxon>campanulids</taxon>
        <taxon>Asterales</taxon>
        <taxon>Asteraceae</taxon>
        <taxon>Asteroideae</taxon>
        <taxon>Anthemideae</taxon>
        <taxon>Anthemidinae</taxon>
        <taxon>Tanacetum</taxon>
    </lineage>
</organism>
<proteinExistence type="predicted"/>
<dbReference type="EMBL" id="BQNB010016831">
    <property type="protein sequence ID" value="GJT56301.1"/>
    <property type="molecule type" value="Genomic_DNA"/>
</dbReference>
<protein>
    <submittedName>
        <fullName evidence="1">Uncharacterized protein</fullName>
    </submittedName>
</protein>
<accession>A0ABQ5EZ09</accession>